<comment type="caution">
    <text evidence="18">The sequence shown here is derived from an EMBL/GenBank/DDBJ whole genome shotgun (WGS) entry which is preliminary data.</text>
</comment>
<sequence>MGRFSTLALLVSLSSIASVHAAECTVKHSDNGTDDSPSILQAFQECAIDSTITFESANYSAHTPLSLTGLRNVTVFLNGNLNLPNNISQVQHEINITQNTPSTYATPWFYIQGSDVQIIGSDDFEWGRFHGFGQQWWDIGNRILRPQLATFNVTNGLLRKLKVIKPVAWGWNLPGQNIRVEDHFVDAAPDNSTRDSTVVYSLSNVGFNLSGQNITIDGYYGHNGDDCVSVVNGARNILAQNGFCGFSSHGLSIGSLGRNGANQTVKDVVFKNWTMEGAVYGARFKSWTGGQGFADNITWQDIHVVNVSTAIFITQNYFDQDKGPRPDNINKTSTKISNFLFQNFTGTLGSNWTDGTCISNPCWNFVEGGDTTQAIIFDLFPDTALNLTFRDINVRPFEKPENATTVICDPTTLVPGEQDTLGFKCTRGPLETTEIKSTGNSAISATPSLTLWPCIALLILLAHY</sequence>
<dbReference type="EC" id="3.2.1.67" evidence="12"/>
<evidence type="ECO:0000256" key="8">
    <source>
        <dbReference type="ARBA" id="ARBA00023180"/>
    </source>
</evidence>
<gene>
    <name evidence="18" type="ORF">PC9H_011613</name>
</gene>
<dbReference type="GO" id="GO:0071555">
    <property type="term" value="P:cell wall organization"/>
    <property type="evidence" value="ECO:0007669"/>
    <property type="project" value="UniProtKB-KW"/>
</dbReference>
<evidence type="ECO:0000256" key="17">
    <source>
        <dbReference type="SAM" id="SignalP"/>
    </source>
</evidence>
<evidence type="ECO:0000256" key="6">
    <source>
        <dbReference type="ARBA" id="ARBA00022801"/>
    </source>
</evidence>
<evidence type="ECO:0000256" key="4">
    <source>
        <dbReference type="ARBA" id="ARBA00022729"/>
    </source>
</evidence>
<dbReference type="InterPro" id="IPR012334">
    <property type="entry name" value="Pectin_lyas_fold"/>
</dbReference>
<evidence type="ECO:0000256" key="7">
    <source>
        <dbReference type="ARBA" id="ARBA00023157"/>
    </source>
</evidence>
<dbReference type="PANTHER" id="PTHR31736">
    <property type="match status" value="1"/>
</dbReference>
<reference evidence="18" key="1">
    <citation type="submission" date="2019-07" db="EMBL/GenBank/DDBJ databases">
        <authorList>
            <person name="Palmer J.M."/>
        </authorList>
    </citation>
    <scope>NUCLEOTIDE SEQUENCE</scope>
    <source>
        <strain evidence="18">PC9</strain>
    </source>
</reference>
<keyword evidence="10" id="KW-0961">Cell wall biogenesis/degradation</keyword>
<keyword evidence="8" id="KW-0325">Glycoprotein</keyword>
<dbReference type="InterPro" id="IPR000743">
    <property type="entry name" value="Glyco_hydro_28"/>
</dbReference>
<dbReference type="SUPFAM" id="SSF51126">
    <property type="entry name" value="Pectin lyase-like"/>
    <property type="match status" value="1"/>
</dbReference>
<keyword evidence="9 16" id="KW-0326">Glycosidase</keyword>
<evidence type="ECO:0000256" key="16">
    <source>
        <dbReference type="RuleBase" id="RU361169"/>
    </source>
</evidence>
<comment type="similarity">
    <text evidence="2 16">Belongs to the glycosyl hydrolase 28 family.</text>
</comment>
<evidence type="ECO:0000256" key="13">
    <source>
        <dbReference type="ARBA" id="ARBA00041474"/>
    </source>
</evidence>
<evidence type="ECO:0000256" key="3">
    <source>
        <dbReference type="ARBA" id="ARBA00022525"/>
    </source>
</evidence>
<dbReference type="GeneID" id="59381431"/>
<keyword evidence="4 17" id="KW-0732">Signal</keyword>
<dbReference type="Pfam" id="PF00295">
    <property type="entry name" value="Glyco_hydro_28"/>
    <property type="match status" value="1"/>
</dbReference>
<evidence type="ECO:0000256" key="14">
    <source>
        <dbReference type="ARBA" id="ARBA00042262"/>
    </source>
</evidence>
<dbReference type="EMBL" id="JACETU010000009">
    <property type="protein sequence ID" value="KAF7421093.1"/>
    <property type="molecule type" value="Genomic_DNA"/>
</dbReference>
<keyword evidence="6 16" id="KW-0378">Hydrolase</keyword>
<dbReference type="Proteomes" id="UP000623687">
    <property type="component" value="Unassembled WGS sequence"/>
</dbReference>
<dbReference type="VEuPathDB" id="FungiDB:PC9H_011613"/>
<evidence type="ECO:0000256" key="15">
    <source>
        <dbReference type="ARBA" id="ARBA00048766"/>
    </source>
</evidence>
<evidence type="ECO:0000313" key="18">
    <source>
        <dbReference type="EMBL" id="KAF7421093.1"/>
    </source>
</evidence>
<evidence type="ECO:0000256" key="12">
    <source>
        <dbReference type="ARBA" id="ARBA00038933"/>
    </source>
</evidence>
<organism evidence="18 19">
    <name type="scientific">Pleurotus ostreatus</name>
    <name type="common">Oyster mushroom</name>
    <name type="synonym">White-rot fungus</name>
    <dbReference type="NCBI Taxonomy" id="5322"/>
    <lineage>
        <taxon>Eukaryota</taxon>
        <taxon>Fungi</taxon>
        <taxon>Dikarya</taxon>
        <taxon>Basidiomycota</taxon>
        <taxon>Agaricomycotina</taxon>
        <taxon>Agaricomycetes</taxon>
        <taxon>Agaricomycetidae</taxon>
        <taxon>Agaricales</taxon>
        <taxon>Pleurotineae</taxon>
        <taxon>Pleurotaceae</taxon>
        <taxon>Pleurotus</taxon>
    </lineage>
</organism>
<evidence type="ECO:0000256" key="1">
    <source>
        <dbReference type="ARBA" id="ARBA00004613"/>
    </source>
</evidence>
<evidence type="ECO:0000256" key="2">
    <source>
        <dbReference type="ARBA" id="ARBA00008834"/>
    </source>
</evidence>
<dbReference type="RefSeq" id="XP_036626951.1">
    <property type="nucleotide sequence ID" value="XM_036781096.1"/>
</dbReference>
<keyword evidence="3" id="KW-0964">Secreted</keyword>
<comment type="catalytic activity">
    <reaction evidence="15">
        <text>[(1-&gt;4)-alpha-D-galacturonosyl](n) + H2O = alpha-D-galacturonate + [(1-&gt;4)-alpha-D-galacturonosyl](n-1)</text>
        <dbReference type="Rhea" id="RHEA:14117"/>
        <dbReference type="Rhea" id="RHEA-COMP:14570"/>
        <dbReference type="Rhea" id="RHEA-COMP:14572"/>
        <dbReference type="ChEBI" id="CHEBI:15377"/>
        <dbReference type="ChEBI" id="CHEBI:58658"/>
        <dbReference type="ChEBI" id="CHEBI:140523"/>
        <dbReference type="EC" id="3.2.1.67"/>
    </reaction>
</comment>
<comment type="function">
    <text evidence="11">Specific in hydrolyzing the terminal glycosidic bond of polygalacturonic acid and oligogalacturonates.</text>
</comment>
<dbReference type="GO" id="GO:0005576">
    <property type="term" value="C:extracellular region"/>
    <property type="evidence" value="ECO:0007669"/>
    <property type="project" value="UniProtKB-SubCell"/>
</dbReference>
<evidence type="ECO:0000256" key="5">
    <source>
        <dbReference type="ARBA" id="ARBA00022737"/>
    </source>
</evidence>
<dbReference type="GO" id="GO:0005975">
    <property type="term" value="P:carbohydrate metabolic process"/>
    <property type="evidence" value="ECO:0007669"/>
    <property type="project" value="InterPro"/>
</dbReference>
<dbReference type="GO" id="GO:0047911">
    <property type="term" value="F:galacturan 1,4-alpha-galacturonidase activity"/>
    <property type="evidence" value="ECO:0007669"/>
    <property type="project" value="UniProtKB-EC"/>
</dbReference>
<feature type="signal peptide" evidence="17">
    <location>
        <begin position="1"/>
        <end position="21"/>
    </location>
</feature>
<evidence type="ECO:0000256" key="9">
    <source>
        <dbReference type="ARBA" id="ARBA00023295"/>
    </source>
</evidence>
<name>A0A8H7DNB9_PLEOS</name>
<keyword evidence="7" id="KW-1015">Disulfide bond</keyword>
<evidence type="ECO:0000256" key="11">
    <source>
        <dbReference type="ARBA" id="ARBA00037312"/>
    </source>
</evidence>
<dbReference type="GO" id="GO:0004650">
    <property type="term" value="F:polygalacturonase activity"/>
    <property type="evidence" value="ECO:0007669"/>
    <property type="project" value="InterPro"/>
</dbReference>
<evidence type="ECO:0000313" key="19">
    <source>
        <dbReference type="Proteomes" id="UP000623687"/>
    </source>
</evidence>
<dbReference type="PANTHER" id="PTHR31736:SF11">
    <property type="entry name" value="EXOPOLYGALACTURONASE C-RELATED"/>
    <property type="match status" value="1"/>
</dbReference>
<dbReference type="AlphaFoldDB" id="A0A8H7DNB9"/>
<proteinExistence type="inferred from homology"/>
<dbReference type="OrthoDB" id="187139at2759"/>
<dbReference type="InterPro" id="IPR011050">
    <property type="entry name" value="Pectin_lyase_fold/virulence"/>
</dbReference>
<keyword evidence="19" id="KW-1185">Reference proteome</keyword>
<dbReference type="Gene3D" id="2.160.20.10">
    <property type="entry name" value="Single-stranded right-handed beta-helix, Pectin lyase-like"/>
    <property type="match status" value="1"/>
</dbReference>
<comment type="subcellular location">
    <subcellularLocation>
        <location evidence="1">Secreted</location>
    </subcellularLocation>
</comment>
<evidence type="ECO:0000256" key="10">
    <source>
        <dbReference type="ARBA" id="ARBA00023316"/>
    </source>
</evidence>
<protein>
    <recommendedName>
        <fullName evidence="12">galacturonan 1,4-alpha-galacturonidase</fullName>
        <ecNumber evidence="12">3.2.1.67</ecNumber>
    </recommendedName>
    <alternativeName>
        <fullName evidence="13">Galacturan 1,4-alpha-galacturonidase C</fullName>
    </alternativeName>
    <alternativeName>
        <fullName evidence="14">Poly(1,4-alpha-D-galacturonide)galacturonohydrolase C</fullName>
    </alternativeName>
</protein>
<keyword evidence="5" id="KW-0677">Repeat</keyword>
<feature type="chain" id="PRO_5034162532" description="galacturonan 1,4-alpha-galacturonidase" evidence="17">
    <location>
        <begin position="22"/>
        <end position="464"/>
    </location>
</feature>
<accession>A0A8H7DNB9</accession>